<feature type="domain" description="Endonuclease/exonuclease/phosphatase" evidence="2">
    <location>
        <begin position="61"/>
        <end position="314"/>
    </location>
</feature>
<keyword evidence="1" id="KW-1133">Transmembrane helix</keyword>
<evidence type="ECO:0000256" key="1">
    <source>
        <dbReference type="SAM" id="Phobius"/>
    </source>
</evidence>
<dbReference type="GO" id="GO:0004519">
    <property type="term" value="F:endonuclease activity"/>
    <property type="evidence" value="ECO:0007669"/>
    <property type="project" value="UniProtKB-KW"/>
</dbReference>
<dbReference type="GO" id="GO:0004527">
    <property type="term" value="F:exonuclease activity"/>
    <property type="evidence" value="ECO:0007669"/>
    <property type="project" value="UniProtKB-KW"/>
</dbReference>
<evidence type="ECO:0000259" key="2">
    <source>
        <dbReference type="Pfam" id="PF03372"/>
    </source>
</evidence>
<evidence type="ECO:0000313" key="3">
    <source>
        <dbReference type="EMBL" id="RLK58026.1"/>
    </source>
</evidence>
<reference evidence="3 4" key="1">
    <citation type="submission" date="2018-10" db="EMBL/GenBank/DDBJ databases">
        <title>Genomic Encyclopedia of Archaeal and Bacterial Type Strains, Phase II (KMG-II): from individual species to whole genera.</title>
        <authorList>
            <person name="Goeker M."/>
        </authorList>
    </citation>
    <scope>NUCLEOTIDE SEQUENCE [LARGE SCALE GENOMIC DNA]</scope>
    <source>
        <strain evidence="3 4">DSM 45657</strain>
    </source>
</reference>
<comment type="caution">
    <text evidence="3">The sequence shown here is derived from an EMBL/GenBank/DDBJ whole genome shotgun (WGS) entry which is preliminary data.</text>
</comment>
<keyword evidence="3" id="KW-0378">Hydrolase</keyword>
<keyword evidence="4" id="KW-1185">Reference proteome</keyword>
<keyword evidence="3" id="KW-0540">Nuclease</keyword>
<keyword evidence="3" id="KW-0269">Exonuclease</keyword>
<keyword evidence="3" id="KW-0255">Endonuclease</keyword>
<protein>
    <submittedName>
        <fullName evidence="3">Endonuclease/exonuclease/phosphatase family protein</fullName>
    </submittedName>
</protein>
<evidence type="ECO:0000313" key="4">
    <source>
        <dbReference type="Proteomes" id="UP000282454"/>
    </source>
</evidence>
<dbReference type="InterPro" id="IPR036691">
    <property type="entry name" value="Endo/exonu/phosph_ase_sf"/>
</dbReference>
<dbReference type="InterPro" id="IPR005135">
    <property type="entry name" value="Endo/exonuclease/phosphatase"/>
</dbReference>
<organism evidence="3 4">
    <name type="scientific">Actinokineospora cianjurensis</name>
    <dbReference type="NCBI Taxonomy" id="585224"/>
    <lineage>
        <taxon>Bacteria</taxon>
        <taxon>Bacillati</taxon>
        <taxon>Actinomycetota</taxon>
        <taxon>Actinomycetes</taxon>
        <taxon>Pseudonocardiales</taxon>
        <taxon>Pseudonocardiaceae</taxon>
        <taxon>Actinokineospora</taxon>
    </lineage>
</organism>
<dbReference type="Proteomes" id="UP000282454">
    <property type="component" value="Unassembled WGS sequence"/>
</dbReference>
<sequence length="322" mass="35161">MLTGPPTGGTVRATIGPLSWDGEMFRRKGFPVAISAMAAVVGLVVALAPNAIAAPVSYKFATWNMQGATASGASLWQVRVDQLGVADLAVTNDIVALQEAGATKVIDDRAGTSWGCVKQVKMLRLARVCEWTISKGGKNYKRVLYFVEADDLATGTGPAARKANLAFVINPTKVEVRSWNYIPPVRSSTYHDGDRGLLQLVLNDGTVVYSGHADARPEGINIATMLLKAREATERLKNVNAWVLLADFNATPNYLRPHLREHERLAIPGNYTIRGTQRVVDYLVWWDEAHPNRFAATVVEVASPTPAQKYASDHRPVRFVKV</sequence>
<gene>
    <name evidence="3" type="ORF">CLV68_4118</name>
</gene>
<dbReference type="Gene3D" id="3.60.10.10">
    <property type="entry name" value="Endonuclease/exonuclease/phosphatase"/>
    <property type="match status" value="1"/>
</dbReference>
<name>A0A421B173_9PSEU</name>
<dbReference type="EMBL" id="RCDD01000003">
    <property type="protein sequence ID" value="RLK58026.1"/>
    <property type="molecule type" value="Genomic_DNA"/>
</dbReference>
<proteinExistence type="predicted"/>
<dbReference type="SUPFAM" id="SSF56219">
    <property type="entry name" value="DNase I-like"/>
    <property type="match status" value="1"/>
</dbReference>
<dbReference type="Pfam" id="PF03372">
    <property type="entry name" value="Exo_endo_phos"/>
    <property type="match status" value="1"/>
</dbReference>
<keyword evidence="1" id="KW-0812">Transmembrane</keyword>
<keyword evidence="1" id="KW-0472">Membrane</keyword>
<dbReference type="AlphaFoldDB" id="A0A421B173"/>
<accession>A0A421B173</accession>
<feature type="transmembrane region" description="Helical" evidence="1">
    <location>
        <begin position="29"/>
        <end position="48"/>
    </location>
</feature>